<dbReference type="PRINTS" id="PR00261">
    <property type="entry name" value="LDLRECEPTOR"/>
</dbReference>
<keyword evidence="3" id="KW-1133">Transmembrane helix</keyword>
<dbReference type="InterPro" id="IPR035914">
    <property type="entry name" value="Sperma_CUB_dom_sf"/>
</dbReference>
<feature type="chain" id="PRO_5045860901" evidence="4">
    <location>
        <begin position="22"/>
        <end position="979"/>
    </location>
</feature>
<dbReference type="SUPFAM" id="SSF57424">
    <property type="entry name" value="LDL receptor-like module"/>
    <property type="match status" value="1"/>
</dbReference>
<dbReference type="SUPFAM" id="SSF49854">
    <property type="entry name" value="Spermadhesin, CUB domain"/>
    <property type="match status" value="2"/>
</dbReference>
<feature type="transmembrane region" description="Helical" evidence="3">
    <location>
        <begin position="922"/>
        <end position="945"/>
    </location>
</feature>
<feature type="domain" description="CUB" evidence="5">
    <location>
        <begin position="66"/>
        <end position="228"/>
    </location>
</feature>
<keyword evidence="1 2" id="KW-1015">Disulfide bond</keyword>
<organism evidence="6 7">
    <name type="scientific">Limulus polyphemus</name>
    <name type="common">Atlantic horseshoe crab</name>
    <dbReference type="NCBI Taxonomy" id="6850"/>
    <lineage>
        <taxon>Eukaryota</taxon>
        <taxon>Metazoa</taxon>
        <taxon>Ecdysozoa</taxon>
        <taxon>Arthropoda</taxon>
        <taxon>Chelicerata</taxon>
        <taxon>Merostomata</taxon>
        <taxon>Xiphosura</taxon>
        <taxon>Limulidae</taxon>
        <taxon>Limulus</taxon>
    </lineage>
</organism>
<dbReference type="InterPro" id="IPR002172">
    <property type="entry name" value="LDrepeatLR_classA_rpt"/>
</dbReference>
<evidence type="ECO:0000313" key="7">
    <source>
        <dbReference type="RefSeq" id="XP_013776116.2"/>
    </source>
</evidence>
<comment type="caution">
    <text evidence="2">Lacks conserved residue(s) required for the propagation of feature annotation.</text>
</comment>
<dbReference type="InterPro" id="IPR056707">
    <property type="entry name" value="DUF7805"/>
</dbReference>
<evidence type="ECO:0000256" key="4">
    <source>
        <dbReference type="SAM" id="SignalP"/>
    </source>
</evidence>
<evidence type="ECO:0000259" key="5">
    <source>
        <dbReference type="PROSITE" id="PS01180"/>
    </source>
</evidence>
<dbReference type="PANTHER" id="PTHR47537:SF3">
    <property type="entry name" value="CUB DOMAIN-CONTAINING PROTEIN"/>
    <property type="match status" value="1"/>
</dbReference>
<dbReference type="InterPro" id="IPR036055">
    <property type="entry name" value="LDL_receptor-like_sf"/>
</dbReference>
<dbReference type="PROSITE" id="PS50068">
    <property type="entry name" value="LDLRA_2"/>
    <property type="match status" value="1"/>
</dbReference>
<sequence length="979" mass="109934">MTTLCPYTLLLIVIIIIEMRAPQPSALCGLSEFSCDNGKCVRQNMYCNGREDCGDGSDEPRGCIACNRTFNGEANVKYRLHISEPFHRHVPFLCVVSFVADGGTYGDYVELRFLSFNVGSLEKGSSGLTCYGGHLQVLDKKNPETDISHQQTRGLSQLVSALKHTNGMFPSLYNFTGKIAPHFGYFCGQMSAQGVNYFSSGNNVTLLIFMPRRTSWRYQSFNVFLTYRFITTKTSVGIQEDDTKVNVGRATPNSFCNVEYRDCVNQVCIIRSPNFPGTFLPNFTCQYLIRQNEIPKGFHAQIVLKQDNEYKISIENGHSGLGAISSSSLTTECSRDVVRIFDGSTPDTVLLTEFCGSGALPAVVSSQSSVLIQLVSAPSQLLHDSRLELEARVRFVKKPVWRIKGNSCNFLIDVSQEREGIIENPQHTVPLQTICTYIIRGKRPSDRVWLYFTSYIVEDKHPWSLTEHCDTGKLQILGSAVPDHLVFTENNSFENNHTYCEKSSPQLCTRAGDTRSLIPLRPCSLPEESYFSKGPELMLRLHYPRISGISTIQPIFKARYEIVDTRQPGLGLHLSLCDRFVGSENSNHGTIFSPRNVLYYGRGGRREISCRYNLKGRDSKRVKIMFLTLQLLSSVCTNMIDSVTHQRTCEITQNNKEPLSFIQVVENWQGIELSLGCFCNISLISLAHKPIEITSLSDNVSVIFTVKGMTSVQDYHHFNFRANYKFFSFPPCDYVLKEEKGSKGILTMVVNRSVIDEHGEFRCRWSLKPAVGKHTYLTLRGTKGPGECPYNNVVKVYIGSSNTAIAMVCLNDNMTEVKVVSPFGSGMDSVTPHQTDRVSQGKTNHIILEAIIKAPQPVRVEWGEVTKPFLKKNVGQSLRTINCLVRCPEINACISPDLWCDGKKHCPSGYDEAAENCQRYPLLYVAVGVGVTLFLLMLVLIAIIVRCRKRDKRTIRIPTVDNFEMNGSGRAQEDCFLKY</sequence>
<dbReference type="Pfam" id="PF00057">
    <property type="entry name" value="Ldl_recept_a"/>
    <property type="match status" value="1"/>
</dbReference>
<dbReference type="Gene3D" id="2.60.120.290">
    <property type="entry name" value="Spermadhesin, CUB domain"/>
    <property type="match status" value="3"/>
</dbReference>
<dbReference type="CDD" id="cd00041">
    <property type="entry name" value="CUB"/>
    <property type="match status" value="1"/>
</dbReference>
<dbReference type="InterPro" id="IPR023415">
    <property type="entry name" value="LDLR_class-A_CS"/>
</dbReference>
<feature type="disulfide bond" evidence="2">
    <location>
        <begin position="35"/>
        <end position="53"/>
    </location>
</feature>
<dbReference type="SMART" id="SM00042">
    <property type="entry name" value="CUB"/>
    <property type="match status" value="1"/>
</dbReference>
<protein>
    <submittedName>
        <fullName evidence="7">Uncharacterized protein LOC106460904</fullName>
    </submittedName>
</protein>
<keyword evidence="3" id="KW-0812">Transmembrane</keyword>
<accession>A0ABM1B724</accession>
<reference evidence="7" key="1">
    <citation type="submission" date="2025-08" db="UniProtKB">
        <authorList>
            <consortium name="RefSeq"/>
        </authorList>
    </citation>
    <scope>IDENTIFICATION</scope>
    <source>
        <tissue evidence="7">Muscle</tissue>
    </source>
</reference>
<dbReference type="RefSeq" id="XP_013776116.2">
    <property type="nucleotide sequence ID" value="XM_013920662.2"/>
</dbReference>
<evidence type="ECO:0000313" key="6">
    <source>
        <dbReference type="Proteomes" id="UP000694941"/>
    </source>
</evidence>
<dbReference type="PROSITE" id="PS01209">
    <property type="entry name" value="LDLRA_1"/>
    <property type="match status" value="1"/>
</dbReference>
<keyword evidence="3" id="KW-0472">Membrane</keyword>
<dbReference type="InterPro" id="IPR053207">
    <property type="entry name" value="Non-NMDA_GluR_Accessory"/>
</dbReference>
<dbReference type="GeneID" id="106460904"/>
<dbReference type="Proteomes" id="UP000694941">
    <property type="component" value="Unplaced"/>
</dbReference>
<evidence type="ECO:0000256" key="2">
    <source>
        <dbReference type="PROSITE-ProRule" id="PRU00124"/>
    </source>
</evidence>
<dbReference type="Pfam" id="PF00431">
    <property type="entry name" value="CUB"/>
    <property type="match status" value="1"/>
</dbReference>
<dbReference type="InterPro" id="IPR000859">
    <property type="entry name" value="CUB_dom"/>
</dbReference>
<gene>
    <name evidence="7" type="primary">LOC106460904</name>
</gene>
<evidence type="ECO:0000256" key="3">
    <source>
        <dbReference type="SAM" id="Phobius"/>
    </source>
</evidence>
<feature type="domain" description="CUB" evidence="5">
    <location>
        <begin position="256"/>
        <end position="371"/>
    </location>
</feature>
<keyword evidence="4" id="KW-0732">Signal</keyword>
<dbReference type="Gene3D" id="4.10.400.10">
    <property type="entry name" value="Low-density Lipoprotein Receptor"/>
    <property type="match status" value="1"/>
</dbReference>
<dbReference type="Gene3D" id="2.40.128.620">
    <property type="match status" value="1"/>
</dbReference>
<name>A0ABM1B724_LIMPO</name>
<dbReference type="PANTHER" id="PTHR47537">
    <property type="entry name" value="CUBILIN"/>
    <property type="match status" value="1"/>
</dbReference>
<feature type="disulfide bond" evidence="2">
    <location>
        <begin position="28"/>
        <end position="40"/>
    </location>
</feature>
<feature type="signal peptide" evidence="4">
    <location>
        <begin position="1"/>
        <end position="21"/>
    </location>
</feature>
<dbReference type="Pfam" id="PF25090">
    <property type="entry name" value="DUF7805"/>
    <property type="match status" value="1"/>
</dbReference>
<dbReference type="SMART" id="SM00192">
    <property type="entry name" value="LDLa"/>
    <property type="match status" value="2"/>
</dbReference>
<dbReference type="PROSITE" id="PS01180">
    <property type="entry name" value="CUB"/>
    <property type="match status" value="2"/>
</dbReference>
<keyword evidence="6" id="KW-1185">Reference proteome</keyword>
<evidence type="ECO:0000256" key="1">
    <source>
        <dbReference type="ARBA" id="ARBA00023157"/>
    </source>
</evidence>
<dbReference type="CDD" id="cd00112">
    <property type="entry name" value="LDLa"/>
    <property type="match status" value="2"/>
</dbReference>
<proteinExistence type="predicted"/>